<proteinExistence type="inferred from homology"/>
<evidence type="ECO:0000256" key="6">
    <source>
        <dbReference type="ARBA" id="ARBA00022989"/>
    </source>
</evidence>
<dbReference type="GO" id="GO:0016020">
    <property type="term" value="C:membrane"/>
    <property type="evidence" value="ECO:0007669"/>
    <property type="project" value="UniProtKB-SubCell"/>
</dbReference>
<name>A0A1Y5F2M6_9BACT</name>
<gene>
    <name evidence="14" type="ORF">A9Q84_19675</name>
</gene>
<comment type="similarity">
    <text evidence="2">Belongs to the fatty acid desaturase type 2 family.</text>
</comment>
<dbReference type="InterPro" id="IPR015876">
    <property type="entry name" value="Acyl-CoA_DS"/>
</dbReference>
<dbReference type="GO" id="GO:0016717">
    <property type="term" value="F:oxidoreductase activity, acting on paired donors, with oxidation of a pair of donors resulting in the reduction of molecular oxygen to two molecules of water"/>
    <property type="evidence" value="ECO:0007669"/>
    <property type="project" value="InterPro"/>
</dbReference>
<comment type="caution">
    <text evidence="14">The sequence shown here is derived from an EMBL/GenBank/DDBJ whole genome shotgun (WGS) entry which is preliminary data.</text>
</comment>
<evidence type="ECO:0000256" key="3">
    <source>
        <dbReference type="ARBA" id="ARBA00022516"/>
    </source>
</evidence>
<evidence type="ECO:0000256" key="5">
    <source>
        <dbReference type="ARBA" id="ARBA00022832"/>
    </source>
</evidence>
<evidence type="ECO:0000256" key="4">
    <source>
        <dbReference type="ARBA" id="ARBA00022692"/>
    </source>
</evidence>
<dbReference type="PANTHER" id="PTHR11351:SF31">
    <property type="entry name" value="DESATURASE 1, ISOFORM A-RELATED"/>
    <property type="match status" value="1"/>
</dbReference>
<dbReference type="InterPro" id="IPR005804">
    <property type="entry name" value="FA_desaturase_dom"/>
</dbReference>
<evidence type="ECO:0000256" key="1">
    <source>
        <dbReference type="ARBA" id="ARBA00004141"/>
    </source>
</evidence>
<keyword evidence="9" id="KW-0443">Lipid metabolism</keyword>
<keyword evidence="8" id="KW-0408">Iron</keyword>
<accession>A0A1Y5F2M6</accession>
<evidence type="ECO:0000256" key="9">
    <source>
        <dbReference type="ARBA" id="ARBA00023098"/>
    </source>
</evidence>
<dbReference type="GO" id="GO:0006633">
    <property type="term" value="P:fatty acid biosynthetic process"/>
    <property type="evidence" value="ECO:0007669"/>
    <property type="project" value="UniProtKB-KW"/>
</dbReference>
<dbReference type="PANTHER" id="PTHR11351">
    <property type="entry name" value="ACYL-COA DESATURASE"/>
    <property type="match status" value="1"/>
</dbReference>
<evidence type="ECO:0000259" key="13">
    <source>
        <dbReference type="Pfam" id="PF00487"/>
    </source>
</evidence>
<keyword evidence="10 12" id="KW-0472">Membrane</keyword>
<feature type="transmembrane region" description="Helical" evidence="12">
    <location>
        <begin position="146"/>
        <end position="165"/>
    </location>
</feature>
<reference evidence="15" key="1">
    <citation type="journal article" date="2017" name="Proc. Natl. Acad. Sci. U.S.A.">
        <title>Simulation of Deepwater Horizon oil plume reveals substrate specialization within a complex community of hydrocarbon-degraders.</title>
        <authorList>
            <person name="Hu P."/>
            <person name="Dubinsky E.A."/>
            <person name="Probst A.J."/>
            <person name="Wang J."/>
            <person name="Sieber C.M.K."/>
            <person name="Tom L.M."/>
            <person name="Gardinali P."/>
            <person name="Banfield J.F."/>
            <person name="Atlas R.M."/>
            <person name="Andersen G.L."/>
        </authorList>
    </citation>
    <scope>NUCLEOTIDE SEQUENCE [LARGE SCALE GENOMIC DNA]</scope>
</reference>
<keyword evidence="7" id="KW-0560">Oxidoreductase</keyword>
<protein>
    <recommendedName>
        <fullName evidence="13">Fatty acid desaturase domain-containing protein</fullName>
    </recommendedName>
</protein>
<evidence type="ECO:0000256" key="11">
    <source>
        <dbReference type="ARBA" id="ARBA00023160"/>
    </source>
</evidence>
<keyword evidence="11" id="KW-0275">Fatty acid biosynthesis</keyword>
<dbReference type="PRINTS" id="PR00075">
    <property type="entry name" value="FACDDSATRASE"/>
</dbReference>
<keyword evidence="6 12" id="KW-1133">Transmembrane helix</keyword>
<keyword evidence="5" id="KW-0276">Fatty acid metabolism</keyword>
<evidence type="ECO:0000256" key="12">
    <source>
        <dbReference type="SAM" id="Phobius"/>
    </source>
</evidence>
<evidence type="ECO:0000256" key="8">
    <source>
        <dbReference type="ARBA" id="ARBA00023004"/>
    </source>
</evidence>
<keyword evidence="4 12" id="KW-0812">Transmembrane</keyword>
<feature type="transmembrane region" description="Helical" evidence="12">
    <location>
        <begin position="34"/>
        <end position="53"/>
    </location>
</feature>
<evidence type="ECO:0000256" key="2">
    <source>
        <dbReference type="ARBA" id="ARBA00008749"/>
    </source>
</evidence>
<comment type="subcellular location">
    <subcellularLocation>
        <location evidence="1">Membrane</location>
        <topology evidence="1">Multi-pass membrane protein</topology>
    </subcellularLocation>
</comment>
<dbReference type="Pfam" id="PF00487">
    <property type="entry name" value="FA_desaturase"/>
    <property type="match status" value="1"/>
</dbReference>
<feature type="transmembrane region" description="Helical" evidence="12">
    <location>
        <begin position="7"/>
        <end position="28"/>
    </location>
</feature>
<evidence type="ECO:0000256" key="10">
    <source>
        <dbReference type="ARBA" id="ARBA00023136"/>
    </source>
</evidence>
<evidence type="ECO:0000313" key="15">
    <source>
        <dbReference type="Proteomes" id="UP000196531"/>
    </source>
</evidence>
<dbReference type="Proteomes" id="UP000196531">
    <property type="component" value="Unassembled WGS sequence"/>
</dbReference>
<evidence type="ECO:0000313" key="14">
    <source>
        <dbReference type="EMBL" id="OUR93685.1"/>
    </source>
</evidence>
<organism evidence="14 15">
    <name type="scientific">Halobacteriovorax marinus</name>
    <dbReference type="NCBI Taxonomy" id="97084"/>
    <lineage>
        <taxon>Bacteria</taxon>
        <taxon>Pseudomonadati</taxon>
        <taxon>Bdellovibrionota</taxon>
        <taxon>Bacteriovoracia</taxon>
        <taxon>Bacteriovoracales</taxon>
        <taxon>Halobacteriovoraceae</taxon>
        <taxon>Halobacteriovorax</taxon>
    </lineage>
</organism>
<dbReference type="AlphaFoldDB" id="A0A1Y5F2M6"/>
<evidence type="ECO:0000256" key="7">
    <source>
        <dbReference type="ARBA" id="ARBA00023002"/>
    </source>
</evidence>
<keyword evidence="3" id="KW-0444">Lipid biosynthesis</keyword>
<feature type="domain" description="Fatty acid desaturase" evidence="13">
    <location>
        <begin position="40"/>
        <end position="231"/>
    </location>
</feature>
<sequence length="263" mass="30771">MLSKLTTLFMIFFLGVIHIGALAAFIYFFDVKLLLMTILLWQFFALIGISVCFHREITHRSFKSIYPIKIFHLTCALIAGQAGPIMWAQVHRIHHKHSDKENDPHSPIKGFWRSHFGWIFEQGKRKQLKDFQSVPKDLAEDKTLRFFQAVHFPFFFLLFALLFFIGGWKWLLWFGCVRVTLTLNSSWMINSLGHVWGYQNYEGRDFSTNNKFVALLTGGEGFHNNHHRKPNSSNMAHMKGEFDLGFQYIRLLRKLGLITDVIE</sequence>
<dbReference type="EMBL" id="MAAO01000015">
    <property type="protein sequence ID" value="OUR93685.1"/>
    <property type="molecule type" value="Genomic_DNA"/>
</dbReference>
<dbReference type="CDD" id="cd03505">
    <property type="entry name" value="Delta9-FADS-like"/>
    <property type="match status" value="1"/>
</dbReference>